<dbReference type="AlphaFoldDB" id="A0A3P7P3Q8"/>
<dbReference type="EMBL" id="UYRU01113447">
    <property type="protein sequence ID" value="VDN44873.1"/>
    <property type="molecule type" value="Genomic_DNA"/>
</dbReference>
<accession>A0A3P7P3Q8</accession>
<dbReference type="Proteomes" id="UP000281553">
    <property type="component" value="Unassembled WGS sequence"/>
</dbReference>
<gene>
    <name evidence="1" type="ORF">DILT_LOCUS19459</name>
</gene>
<dbReference type="OrthoDB" id="6141102at2759"/>
<evidence type="ECO:0000313" key="2">
    <source>
        <dbReference type="Proteomes" id="UP000281553"/>
    </source>
</evidence>
<feature type="non-terminal residue" evidence="1">
    <location>
        <position position="73"/>
    </location>
</feature>
<keyword evidence="2" id="KW-1185">Reference proteome</keyword>
<reference evidence="1 2" key="1">
    <citation type="submission" date="2018-11" db="EMBL/GenBank/DDBJ databases">
        <authorList>
            <consortium name="Pathogen Informatics"/>
        </authorList>
    </citation>
    <scope>NUCLEOTIDE SEQUENCE [LARGE SCALE GENOMIC DNA]</scope>
</reference>
<name>A0A3P7P3Q8_DIBLA</name>
<protein>
    <submittedName>
        <fullName evidence="1">Uncharacterized protein</fullName>
    </submittedName>
</protein>
<proteinExistence type="predicted"/>
<evidence type="ECO:0000313" key="1">
    <source>
        <dbReference type="EMBL" id="VDN44873.1"/>
    </source>
</evidence>
<sequence>MCSWAPVQQNFSVEDETELANLPYIGDDQAQEDVSFLEELLNNYDGRLHGNFPFDFDEELVVQLVEEVANQWP</sequence>
<organism evidence="1 2">
    <name type="scientific">Dibothriocephalus latus</name>
    <name type="common">Fish tapeworm</name>
    <name type="synonym">Diphyllobothrium latum</name>
    <dbReference type="NCBI Taxonomy" id="60516"/>
    <lineage>
        <taxon>Eukaryota</taxon>
        <taxon>Metazoa</taxon>
        <taxon>Spiralia</taxon>
        <taxon>Lophotrochozoa</taxon>
        <taxon>Platyhelminthes</taxon>
        <taxon>Cestoda</taxon>
        <taxon>Eucestoda</taxon>
        <taxon>Diphyllobothriidea</taxon>
        <taxon>Diphyllobothriidae</taxon>
        <taxon>Dibothriocephalus</taxon>
    </lineage>
</organism>